<dbReference type="InterPro" id="IPR002545">
    <property type="entry name" value="CheW-lke_dom"/>
</dbReference>
<name>A0A2P7QYM4_9SPHN</name>
<evidence type="ECO:0000256" key="1">
    <source>
        <dbReference type="ARBA" id="ARBA00004496"/>
    </source>
</evidence>
<evidence type="ECO:0000313" key="7">
    <source>
        <dbReference type="Proteomes" id="UP000241167"/>
    </source>
</evidence>
<dbReference type="PANTHER" id="PTHR22617">
    <property type="entry name" value="CHEMOTAXIS SENSOR HISTIDINE KINASE-RELATED"/>
    <property type="match status" value="1"/>
</dbReference>
<dbReference type="SMART" id="SM00260">
    <property type="entry name" value="CheW"/>
    <property type="match status" value="3"/>
</dbReference>
<reference evidence="6 7" key="1">
    <citation type="submission" date="2018-03" db="EMBL/GenBank/DDBJ databases">
        <title>The draft genome of Sphingosinicella sp. GL-C-18.</title>
        <authorList>
            <person name="Liu L."/>
            <person name="Li L."/>
            <person name="Liang L."/>
            <person name="Zhang X."/>
            <person name="Wang T."/>
        </authorList>
    </citation>
    <scope>NUCLEOTIDE SEQUENCE [LARGE SCALE GENOMIC DNA]</scope>
    <source>
        <strain evidence="6 7">GL-C-18</strain>
    </source>
</reference>
<feature type="domain" description="CheW-like" evidence="5">
    <location>
        <begin position="174"/>
        <end position="318"/>
    </location>
</feature>
<dbReference type="PANTHER" id="PTHR22617:SF45">
    <property type="entry name" value="CHEMOTAXIS PROTEIN CHEW"/>
    <property type="match status" value="1"/>
</dbReference>
<feature type="domain" description="CheW-like" evidence="5">
    <location>
        <begin position="32"/>
        <end position="178"/>
    </location>
</feature>
<dbReference type="InterPro" id="IPR036061">
    <property type="entry name" value="CheW-like_dom_sf"/>
</dbReference>
<evidence type="ECO:0000256" key="2">
    <source>
        <dbReference type="ARBA" id="ARBA00021483"/>
    </source>
</evidence>
<comment type="caution">
    <text evidence="6">The sequence shown here is derived from an EMBL/GenBank/DDBJ whole genome shotgun (WGS) entry which is preliminary data.</text>
</comment>
<comment type="subcellular location">
    <subcellularLocation>
        <location evidence="1">Cytoplasm</location>
    </subcellularLocation>
</comment>
<evidence type="ECO:0000313" key="6">
    <source>
        <dbReference type="EMBL" id="PSJ43060.1"/>
    </source>
</evidence>
<feature type="compositionally biased region" description="Basic residues" evidence="4">
    <location>
        <begin position="1"/>
        <end position="12"/>
    </location>
</feature>
<evidence type="ECO:0000256" key="3">
    <source>
        <dbReference type="ARBA" id="ARBA00022490"/>
    </source>
</evidence>
<organism evidence="6 7">
    <name type="scientific">Allosphingosinicella deserti</name>
    <dbReference type="NCBI Taxonomy" id="2116704"/>
    <lineage>
        <taxon>Bacteria</taxon>
        <taxon>Pseudomonadati</taxon>
        <taxon>Pseudomonadota</taxon>
        <taxon>Alphaproteobacteria</taxon>
        <taxon>Sphingomonadales</taxon>
        <taxon>Sphingomonadaceae</taxon>
        <taxon>Allosphingosinicella</taxon>
    </lineage>
</organism>
<dbReference type="AlphaFoldDB" id="A0A2P7QYM4"/>
<dbReference type="GO" id="GO:0005829">
    <property type="term" value="C:cytosol"/>
    <property type="evidence" value="ECO:0007669"/>
    <property type="project" value="TreeGrafter"/>
</dbReference>
<protein>
    <recommendedName>
        <fullName evidence="2">Chemotaxis protein CheW</fullName>
    </recommendedName>
</protein>
<dbReference type="Gene3D" id="2.30.30.40">
    <property type="entry name" value="SH3 Domains"/>
    <property type="match status" value="2"/>
</dbReference>
<dbReference type="InterPro" id="IPR039315">
    <property type="entry name" value="CheW"/>
</dbReference>
<keyword evidence="7" id="KW-1185">Reference proteome</keyword>
<dbReference type="Pfam" id="PF01584">
    <property type="entry name" value="CheW"/>
    <property type="match status" value="3"/>
</dbReference>
<dbReference type="Proteomes" id="UP000241167">
    <property type="component" value="Unassembled WGS sequence"/>
</dbReference>
<feature type="domain" description="CheW-like" evidence="5">
    <location>
        <begin position="340"/>
        <end position="481"/>
    </location>
</feature>
<keyword evidence="3" id="KW-0963">Cytoplasm</keyword>
<dbReference type="EMBL" id="PXYI01000001">
    <property type="protein sequence ID" value="PSJ43060.1"/>
    <property type="molecule type" value="Genomic_DNA"/>
</dbReference>
<dbReference type="GO" id="GO:0007165">
    <property type="term" value="P:signal transduction"/>
    <property type="evidence" value="ECO:0007669"/>
    <property type="project" value="InterPro"/>
</dbReference>
<accession>A0A2P7QYM4</accession>
<dbReference type="PROSITE" id="PS50851">
    <property type="entry name" value="CHEW"/>
    <property type="match status" value="3"/>
</dbReference>
<dbReference type="GO" id="GO:0006935">
    <property type="term" value="P:chemotaxis"/>
    <property type="evidence" value="ECO:0007669"/>
    <property type="project" value="InterPro"/>
</dbReference>
<sequence>MAPRISRPRSRILPRSPTSSIDRQAEVEDIAATQALTFTVAGERLALPAADIAEVIRAPAVSRVPLAPQSLAGVANLRGAVIPIVSLSVLLGRDAAAEGEKVIILGGSAPVGLFVDQVSALVPLAGIRAGEEGARLLDLQPLLDPIFGGVRESRSATAGAGAPARSQSTEQALEHAYASFEIAGQEFALPLDDVHEVMRLPDDIAAIPRTDAAMVGVIPLRNRLLPLLSLPVLLGLAGEGASRERRIVVTRLGGTRAGLIVDRLRAIARLPEADIDPVPPVLTRGRHEAQVQAIGRLDQGARLISILSTDHLLQEGLAAQLHATEVEEERSVDLEESGGIEQFVVFTLADEAYGLPIESVVEVVRVPERLTKLPKAPAFVEGIMNLRGKVIPIIDQRRRFETARAAASRGRIVIVRIGEAEAGFIVDAVSEVLRVPAERLRMAPEIGAAQGRVIDRIANLDAEGRMVLLVDPQELLDRAERDLLAEMRKADLAPS</sequence>
<evidence type="ECO:0000256" key="4">
    <source>
        <dbReference type="SAM" id="MobiDB-lite"/>
    </source>
</evidence>
<proteinExistence type="predicted"/>
<evidence type="ECO:0000259" key="5">
    <source>
        <dbReference type="PROSITE" id="PS50851"/>
    </source>
</evidence>
<dbReference type="SUPFAM" id="SSF50341">
    <property type="entry name" value="CheW-like"/>
    <property type="match status" value="3"/>
</dbReference>
<feature type="region of interest" description="Disordered" evidence="4">
    <location>
        <begin position="1"/>
        <end position="20"/>
    </location>
</feature>
<dbReference type="Gene3D" id="2.40.50.180">
    <property type="entry name" value="CheA-289, Domain 4"/>
    <property type="match status" value="3"/>
</dbReference>
<gene>
    <name evidence="6" type="ORF">C7I55_01295</name>
</gene>